<reference evidence="6" key="1">
    <citation type="journal article" date="2015" name="Front. Microbiol.">
        <title>RNA shotgun metagenomic sequencing of northern California (USA) mosquitoes uncovers viruses, bacteria, and fungi.</title>
        <authorList>
            <person name="Chandler J.A."/>
            <person name="Liu R.M."/>
            <person name="Bennett S.N."/>
        </authorList>
    </citation>
    <scope>NUCLEOTIDE SEQUENCE</scope>
</reference>
<dbReference type="GO" id="GO:0006351">
    <property type="term" value="P:DNA-templated transcription"/>
    <property type="evidence" value="ECO:0007669"/>
    <property type="project" value="InterPro"/>
</dbReference>
<dbReference type="GO" id="GO:0003968">
    <property type="term" value="F:RNA-directed RNA polymerase activity"/>
    <property type="evidence" value="ECO:0007669"/>
    <property type="project" value="UniProtKB-KW"/>
</dbReference>
<keyword evidence="5" id="KW-0693">Viral RNA replication</keyword>
<proteinExistence type="predicted"/>
<protein>
    <recommendedName>
        <fullName evidence="5">RNA-directed RNA polymerase</fullName>
        <ecNumber evidence="5">2.7.7.48</ecNumber>
    </recommendedName>
</protein>
<dbReference type="GO" id="GO:0003723">
    <property type="term" value="F:RNA binding"/>
    <property type="evidence" value="ECO:0007669"/>
    <property type="project" value="InterPro"/>
</dbReference>
<sequence>LGYQKRHVQHDVVFRGTLRSRRRAFPAYAWDWPAGGKLRWGLVRRLLADPQPARGPVLINDLQAGVACVTIGSDKYTATIAPQHSKHFALDENRHLVCMTCARLNKMIAGASPLYRLIKGDSLSILVSKSLAVPHECLLSTLKLIDRWYRYKWLPRSDFDLWTSLNSKDYQLGDSEACMRLWSSVRDAGANRGNAAKLSSLSLPEHNSVVWLIKCPTHKGGYLNIKWKLIKKKEDLDVIDLFWKWSSAADKSKTNVSASDMIWHIRNKPWAVAMFDKWKHLFSVGLYNVTVCALLMHLVGNPNAHKVFELLSSYKFCCMSIVEYKSVLKDLSVALRRTSHWPDGTPASLEEVTGCASWDLAIGRSLNLSDWEEERRNRVLVKLPLGSPILQKRDDASNAKYCDELRLAVDRLMYQLVPPCKREVSWPQYVEDRQSWCSSGSTGGKRAKLNDGSAVRLNKHAYFETLQKEEMIAWLDSEPIMEATASEKFEMGKARAIYGTQPKDYSITSFSLDGIETVMNRIDGIESGLLGLDQIATMIRRCKIVNDPETEGSMIDYADFNRQHTLQAQYVVFESLAAALELGGYHRDKVRAAKWVAQSLLNQWCKFPLIGKGHERVVQGMFSGGRATNFLNTILNLAYFILAKQWVAQQLDISPIQLHNIHQGDDVWITNKSRIWAIAVWEVMCNTGFEFQASKQMFSVSRGEFLRVVYTEQGCRGYLGRAIATLVMKPIQNTDVLAPHERAVAINDQIMILRRRGMTDEGSELIWNAITPYSARSRLASGYLTLPVPYLLKRKRDNGLDLGPPGTAAEPSEAVAEIPTMRLSSKALEASLANNMATDWAKTLSNSLKTEILFDKLVETLHKTNVVDSLRQEDRILALKSWEIAARTWLAKLKCGKVTRNRAVYAKLLDGPTADVAFERFLTTLCDNKLPKNSMRRLNPIESIHRGVGASPFKGLDNTMTASGLPIIPAAELALKTNTNPIARDQGLSNLSAIRQACGDDILRALLREMRSSTSPYTCDLHPNVISWLHSEALNTALSIAINTHIKDIADFKDLLDEQVRAHVRSAIAQPILPMISRY</sequence>
<evidence type="ECO:0000256" key="5">
    <source>
        <dbReference type="RuleBase" id="RU364050"/>
    </source>
</evidence>
<feature type="non-terminal residue" evidence="6">
    <location>
        <position position="1"/>
    </location>
</feature>
<dbReference type="EMBL" id="KP642124">
    <property type="protein sequence ID" value="AJT39585.1"/>
    <property type="molecule type" value="Genomic_RNA"/>
</dbReference>
<comment type="catalytic activity">
    <reaction evidence="4 5">
        <text>RNA(n) + a ribonucleoside 5'-triphosphate = RNA(n+1) + diphosphate</text>
        <dbReference type="Rhea" id="RHEA:21248"/>
        <dbReference type="Rhea" id="RHEA-COMP:14527"/>
        <dbReference type="Rhea" id="RHEA-COMP:17342"/>
        <dbReference type="ChEBI" id="CHEBI:33019"/>
        <dbReference type="ChEBI" id="CHEBI:61557"/>
        <dbReference type="ChEBI" id="CHEBI:140395"/>
        <dbReference type="EC" id="2.7.7.48"/>
    </reaction>
</comment>
<dbReference type="Pfam" id="PF02123">
    <property type="entry name" value="RdRP_4"/>
    <property type="match status" value="1"/>
</dbReference>
<dbReference type="InterPro" id="IPR001795">
    <property type="entry name" value="RNA-dir_pol_luteovirus"/>
</dbReference>
<evidence type="ECO:0000313" key="6">
    <source>
        <dbReference type="EMBL" id="AJT39585.1"/>
    </source>
</evidence>
<keyword evidence="2 5" id="KW-0548">Nucleotidyltransferase</keyword>
<evidence type="ECO:0000256" key="1">
    <source>
        <dbReference type="ARBA" id="ARBA00022679"/>
    </source>
</evidence>
<evidence type="ECO:0000256" key="4">
    <source>
        <dbReference type="ARBA" id="ARBA00048744"/>
    </source>
</evidence>
<dbReference type="SUPFAM" id="SSF56672">
    <property type="entry name" value="DNA/RNA polymerases"/>
    <property type="match status" value="1"/>
</dbReference>
<name>A0A0D4BTV0_9VIRU</name>
<evidence type="ECO:0000256" key="2">
    <source>
        <dbReference type="ARBA" id="ARBA00022695"/>
    </source>
</evidence>
<keyword evidence="1 5" id="KW-0808">Transferase</keyword>
<keyword evidence="5" id="KW-0696">RNA-directed RNA polymerase</keyword>
<keyword evidence="3 5" id="KW-0547">Nucleotide-binding</keyword>
<dbReference type="EC" id="2.7.7.48" evidence="5"/>
<evidence type="ECO:0000256" key="3">
    <source>
        <dbReference type="ARBA" id="ARBA00022741"/>
    </source>
</evidence>
<accession>A0A0D4BTV0</accession>
<dbReference type="InterPro" id="IPR043502">
    <property type="entry name" value="DNA/RNA_pol_sf"/>
</dbReference>
<organism evidence="6">
    <name type="scientific">dsRNA virus environmental sample</name>
    <dbReference type="NCBI Taxonomy" id="1075826"/>
    <lineage>
        <taxon>Viruses</taxon>
        <taxon>Riboviria</taxon>
        <taxon>dsRNA viruses</taxon>
        <taxon>environmental samples</taxon>
    </lineage>
</organism>
<dbReference type="GO" id="GO:0000166">
    <property type="term" value="F:nucleotide binding"/>
    <property type="evidence" value="ECO:0007669"/>
    <property type="project" value="UniProtKB-KW"/>
</dbReference>